<dbReference type="InterPro" id="IPR023298">
    <property type="entry name" value="ATPase_P-typ_TM_dom_sf"/>
</dbReference>
<evidence type="ECO:0000256" key="1">
    <source>
        <dbReference type="ARBA" id="ARBA00004141"/>
    </source>
</evidence>
<comment type="caution">
    <text evidence="11">The sequence shown here is derived from an EMBL/GenBank/DDBJ whole genome shotgun (WGS) entry which is preliminary data.</text>
</comment>
<sequence length="829" mass="93608">MKKGKILKNKKVQIDRFYPRFDKGLINYQVNLRESQGLSNKVEVKVNRTYLDIIIKNVFTFFNILLITIGVILIAAGQWSSCVFLIILVANLLIGLIQDIRAKRMIDKLSLSTSSKVRVIREKKIKFINPNQLVLDDVMLLRNDETVPCDCIVLSGRASLNESLLTGESVPCKKIAGSFVYSGTYVVSGEIYAKVNKVGNENYIQTLQSKTKEFKRIKSEIYSKLNSLFKVISVIVIVIGLLMLVEYGLIKDAFSSWNLFVINVGMMAGSLVSMIPSGMYLLSSTSLAVGTINLSKKNVLVRDLYSTETLARVDTLCIDKTGTITDGTMSIYGLDILKGVKFSKDRIGAMLSSLLYATKDNNYTAIAIEKEFGRKEIFKATNFIPFDSSIKYSAASFDDFGTIIMGAYGFFNLIDNYELKNKVNEYSKEGFRTLVIGYSDEKIKNNKIPFRVRPLGIIVLQDHIRDGVYSTIKWFNENEVNIKVISGDNPLTVSKIAMAAGIKYADKYISLEGMNLEEVSKIANKYNVFGRVSPEQKEVIVKTLREKGRHVAMFGDGVNDILAMKRADVSISIKNGSRASRDIANLLLLDNDFNALPDIVAQGRRVINNLQRTCSLFLTKTIFSITLNIFFICLGAYVFTLNQEQMLWPFSTNNFYAWEMVTIGVASFFLALEPNNERLEGNFLRNIFKKAVPNGIIISIILMGVFLYIYLINGTVLAINSDIITISVYFISISSFFVLFQTCYKFNLYRGIVYLGSFILVVAMFLLSIFSKFNILMINKEFSDIGYVFLLLYMIAASFILMGIVFLISRFIVYLNDKKKRLVITYEQE</sequence>
<dbReference type="PRINTS" id="PR00119">
    <property type="entry name" value="CATATPASE"/>
</dbReference>
<feature type="transmembrane region" description="Helical" evidence="9">
    <location>
        <begin position="692"/>
        <end position="711"/>
    </location>
</feature>
<feature type="transmembrane region" description="Helical" evidence="9">
    <location>
        <begin position="790"/>
        <end position="813"/>
    </location>
</feature>
<feature type="transmembrane region" description="Helical" evidence="9">
    <location>
        <begin position="655"/>
        <end position="672"/>
    </location>
</feature>
<dbReference type="Pfam" id="PF00702">
    <property type="entry name" value="Hydrolase"/>
    <property type="match status" value="1"/>
</dbReference>
<evidence type="ECO:0000256" key="9">
    <source>
        <dbReference type="SAM" id="Phobius"/>
    </source>
</evidence>
<feature type="domain" description="P-type ATPase A" evidence="10">
    <location>
        <begin position="113"/>
        <end position="210"/>
    </location>
</feature>
<feature type="transmembrane region" description="Helical" evidence="9">
    <location>
        <begin position="58"/>
        <end position="77"/>
    </location>
</feature>
<dbReference type="SFLD" id="SFLDG00002">
    <property type="entry name" value="C1.7:_P-type_atpase_like"/>
    <property type="match status" value="1"/>
</dbReference>
<evidence type="ECO:0000313" key="11">
    <source>
        <dbReference type="EMBL" id="MBO8427791.1"/>
    </source>
</evidence>
<keyword evidence="7" id="KW-0406">Ion transport</keyword>
<evidence type="ECO:0000256" key="5">
    <source>
        <dbReference type="ARBA" id="ARBA00022967"/>
    </source>
</evidence>
<evidence type="ECO:0000313" key="12">
    <source>
        <dbReference type="Proteomes" id="UP000823613"/>
    </source>
</evidence>
<dbReference type="Gene3D" id="3.40.1110.10">
    <property type="entry name" value="Calcium-transporting ATPase, cytoplasmic domain N"/>
    <property type="match status" value="1"/>
</dbReference>
<feature type="transmembrane region" description="Helical" evidence="9">
    <location>
        <begin position="614"/>
        <end position="639"/>
    </location>
</feature>
<dbReference type="InterPro" id="IPR044492">
    <property type="entry name" value="P_typ_ATPase_HD_dom"/>
</dbReference>
<keyword evidence="4 9" id="KW-0812">Transmembrane</keyword>
<gene>
    <name evidence="11" type="ORF">IAC58_04490</name>
</gene>
<dbReference type="Gene3D" id="3.40.50.1000">
    <property type="entry name" value="HAD superfamily/HAD-like"/>
    <property type="match status" value="1"/>
</dbReference>
<evidence type="ECO:0000256" key="4">
    <source>
        <dbReference type="ARBA" id="ARBA00022692"/>
    </source>
</evidence>
<dbReference type="InterPro" id="IPR036412">
    <property type="entry name" value="HAD-like_sf"/>
</dbReference>
<dbReference type="InterPro" id="IPR023214">
    <property type="entry name" value="HAD_sf"/>
</dbReference>
<dbReference type="Gene3D" id="1.20.1110.10">
    <property type="entry name" value="Calcium-transporting ATPase, transmembrane domain"/>
    <property type="match status" value="1"/>
</dbReference>
<dbReference type="GO" id="GO:0005524">
    <property type="term" value="F:ATP binding"/>
    <property type="evidence" value="ECO:0007669"/>
    <property type="project" value="InterPro"/>
</dbReference>
<dbReference type="PROSITE" id="PS00154">
    <property type="entry name" value="ATPASE_E1_E2"/>
    <property type="match status" value="1"/>
</dbReference>
<organism evidence="11 12">
    <name type="scientific">Candidatus Onthovivens merdipullorum</name>
    <dbReference type="NCBI Taxonomy" id="2840889"/>
    <lineage>
        <taxon>Bacteria</taxon>
        <taxon>Bacillati</taxon>
        <taxon>Bacillota</taxon>
        <taxon>Bacilli</taxon>
        <taxon>Bacillales</taxon>
        <taxon>Candidatus Onthovivens</taxon>
    </lineage>
</organism>
<proteinExistence type="predicted"/>
<keyword evidence="8 9" id="KW-0472">Membrane</keyword>
<feature type="transmembrane region" description="Helical" evidence="9">
    <location>
        <begin position="257"/>
        <end position="282"/>
    </location>
</feature>
<evidence type="ECO:0000256" key="8">
    <source>
        <dbReference type="ARBA" id="ARBA00023136"/>
    </source>
</evidence>
<dbReference type="SFLD" id="SFLDS00003">
    <property type="entry name" value="Haloacid_Dehalogenase"/>
    <property type="match status" value="1"/>
</dbReference>
<dbReference type="Pfam" id="PF00122">
    <property type="entry name" value="E1-E2_ATPase"/>
    <property type="match status" value="1"/>
</dbReference>
<dbReference type="SUPFAM" id="SSF56784">
    <property type="entry name" value="HAD-like"/>
    <property type="match status" value="1"/>
</dbReference>
<keyword evidence="3" id="KW-0597">Phosphoprotein</keyword>
<evidence type="ECO:0000256" key="7">
    <source>
        <dbReference type="ARBA" id="ARBA00023065"/>
    </source>
</evidence>
<evidence type="ECO:0000256" key="2">
    <source>
        <dbReference type="ARBA" id="ARBA00022448"/>
    </source>
</evidence>
<dbReference type="InterPro" id="IPR008250">
    <property type="entry name" value="ATPase_P-typ_transduc_dom_A_sf"/>
</dbReference>
<dbReference type="GO" id="GO:0006811">
    <property type="term" value="P:monoatomic ion transport"/>
    <property type="evidence" value="ECO:0007669"/>
    <property type="project" value="UniProtKB-KW"/>
</dbReference>
<keyword evidence="6 9" id="KW-1133">Transmembrane helix</keyword>
<reference evidence="11" key="2">
    <citation type="journal article" date="2021" name="PeerJ">
        <title>Extensive microbial diversity within the chicken gut microbiome revealed by metagenomics and culture.</title>
        <authorList>
            <person name="Gilroy R."/>
            <person name="Ravi A."/>
            <person name="Getino M."/>
            <person name="Pursley I."/>
            <person name="Horton D.L."/>
            <person name="Alikhan N.F."/>
            <person name="Baker D."/>
            <person name="Gharbi K."/>
            <person name="Hall N."/>
            <person name="Watson M."/>
            <person name="Adriaenssens E.M."/>
            <person name="Foster-Nyarko E."/>
            <person name="Jarju S."/>
            <person name="Secka A."/>
            <person name="Antonio M."/>
            <person name="Oren A."/>
            <person name="Chaudhuri R.R."/>
            <person name="La Ragione R."/>
            <person name="Hildebrand F."/>
            <person name="Pallen M.J."/>
        </authorList>
    </citation>
    <scope>NUCLEOTIDE SEQUENCE</scope>
    <source>
        <strain evidence="11">11159</strain>
    </source>
</reference>
<dbReference type="GO" id="GO:0016020">
    <property type="term" value="C:membrane"/>
    <property type="evidence" value="ECO:0007669"/>
    <property type="project" value="UniProtKB-SubCell"/>
</dbReference>
<dbReference type="SFLD" id="SFLDF00027">
    <property type="entry name" value="p-type_atpase"/>
    <property type="match status" value="1"/>
</dbReference>
<feature type="transmembrane region" description="Helical" evidence="9">
    <location>
        <begin position="225"/>
        <end position="245"/>
    </location>
</feature>
<dbReference type="InterPro" id="IPR059000">
    <property type="entry name" value="ATPase_P-type_domA"/>
</dbReference>
<evidence type="ECO:0000256" key="3">
    <source>
        <dbReference type="ARBA" id="ARBA00022553"/>
    </source>
</evidence>
<accession>A0A9D9GWN9</accession>
<comment type="subcellular location">
    <subcellularLocation>
        <location evidence="1">Membrane</location>
        <topology evidence="1">Multi-pass membrane protein</topology>
    </subcellularLocation>
</comment>
<feature type="transmembrane region" description="Helical" evidence="9">
    <location>
        <begin position="723"/>
        <end position="740"/>
    </location>
</feature>
<feature type="transmembrane region" description="Helical" evidence="9">
    <location>
        <begin position="83"/>
        <end position="100"/>
    </location>
</feature>
<dbReference type="SUPFAM" id="SSF81653">
    <property type="entry name" value="Calcium ATPase, transduction domain A"/>
    <property type="match status" value="1"/>
</dbReference>
<dbReference type="PANTHER" id="PTHR42861">
    <property type="entry name" value="CALCIUM-TRANSPORTING ATPASE"/>
    <property type="match status" value="1"/>
</dbReference>
<dbReference type="SUPFAM" id="SSF81665">
    <property type="entry name" value="Calcium ATPase, transmembrane domain M"/>
    <property type="match status" value="1"/>
</dbReference>
<evidence type="ECO:0000256" key="6">
    <source>
        <dbReference type="ARBA" id="ARBA00022989"/>
    </source>
</evidence>
<protein>
    <submittedName>
        <fullName evidence="11">HAD-IC family P-type ATPase</fullName>
    </submittedName>
</protein>
<dbReference type="AlphaFoldDB" id="A0A9D9GWN9"/>
<name>A0A9D9GWN9_9BACL</name>
<dbReference type="InterPro" id="IPR023299">
    <property type="entry name" value="ATPase_P-typ_cyto_dom_N"/>
</dbReference>
<dbReference type="InterPro" id="IPR001757">
    <property type="entry name" value="P_typ_ATPase"/>
</dbReference>
<feature type="transmembrane region" description="Helical" evidence="9">
    <location>
        <begin position="752"/>
        <end position="770"/>
    </location>
</feature>
<keyword evidence="5" id="KW-1278">Translocase</keyword>
<dbReference type="Proteomes" id="UP000823613">
    <property type="component" value="Unassembled WGS sequence"/>
</dbReference>
<reference evidence="11" key="1">
    <citation type="submission" date="2020-10" db="EMBL/GenBank/DDBJ databases">
        <authorList>
            <person name="Gilroy R."/>
        </authorList>
    </citation>
    <scope>NUCLEOTIDE SEQUENCE</scope>
    <source>
        <strain evidence="11">11159</strain>
    </source>
</reference>
<dbReference type="PRINTS" id="PR00120">
    <property type="entry name" value="HATPASE"/>
</dbReference>
<dbReference type="GO" id="GO:0016887">
    <property type="term" value="F:ATP hydrolysis activity"/>
    <property type="evidence" value="ECO:0007669"/>
    <property type="project" value="InterPro"/>
</dbReference>
<dbReference type="InterPro" id="IPR018303">
    <property type="entry name" value="ATPase_P-typ_P_site"/>
</dbReference>
<dbReference type="Gene3D" id="2.70.150.10">
    <property type="entry name" value="Calcium-transporting ATPase, cytoplasmic transduction domain A"/>
    <property type="match status" value="1"/>
</dbReference>
<evidence type="ECO:0000259" key="10">
    <source>
        <dbReference type="Pfam" id="PF00122"/>
    </source>
</evidence>
<keyword evidence="2" id="KW-0813">Transport</keyword>
<dbReference type="EMBL" id="JADIMY010000087">
    <property type="protein sequence ID" value="MBO8427791.1"/>
    <property type="molecule type" value="Genomic_DNA"/>
</dbReference>
<dbReference type="NCBIfam" id="TIGR01494">
    <property type="entry name" value="ATPase_P-type"/>
    <property type="match status" value="2"/>
</dbReference>